<dbReference type="InterPro" id="IPR027417">
    <property type="entry name" value="P-loop_NTPase"/>
</dbReference>
<dbReference type="PROSITE" id="PS50893">
    <property type="entry name" value="ABC_TRANSPORTER_2"/>
    <property type="match status" value="2"/>
</dbReference>
<dbReference type="InterPro" id="IPR039421">
    <property type="entry name" value="Type_1_exporter"/>
</dbReference>
<proteinExistence type="predicted"/>
<dbReference type="RefSeq" id="XP_008085012.1">
    <property type="nucleotide sequence ID" value="XM_008086821.1"/>
</dbReference>
<accession>S3DMA6</accession>
<evidence type="ECO:0000259" key="11">
    <source>
        <dbReference type="PROSITE" id="PS50929"/>
    </source>
</evidence>
<sequence length="1434" mass="158295">MSYVSDYSHNARRKHDSISISLPLGFKEGPDASQPDATKYNTAQSLPSWRCLFSFAKRKHIPTAISAAAWSIASAASQPVTAILYGKLFTEITGFGLGRLTAQQFLHNVSTWCIAVAITAGCCWVVNGASLSSWMIFGELQGKSARSRTFSSMLEKELQWYDLKEDGIGSLLVRIQTQIRELQLAISQPLGFVFTEICGASIALGIAFYFSWKLTLMICATIPFAMLLLSWLSRGLGGAIEDQKAELARASKSANTAISSITVVKAFNGQDTEVWQYCSIVKAVASKYLVQARANALQYGFTKFLMIGLFVQGFWYGLILIRQGLSTGNVLTTFYCCLYAMQSAEIILPQWMVLKKGMSAGHTLQVLTYESQIYGGPGNPNVMIKPEFRGGDIEFKGVSFAYPSNVDQQVLKRVSLFFPAGETTYVIGKSGSGKSTIGNILMKYYAVNRDDVCLDGKSINDLDTEWLRKNVSLVQQENHLFNETILQNIAFGKRERTTNAEIEVASKTADLMSTILNLPDGYATVVGSNGVALSGGQQQRVAIARARLRDSPILILDEATSALDKASRERVMEEIRRWRRGKTTIIITHDVSQILHENYVYVLEKGSVVEEGYKKKLANQMSGRFASFLGTSGIPENTAPKGLGISGNFQHFEQSNVVKSNKLHRTGSRGTRRLSKFLGIGEPSLQAMGSPNLASHRFSLGNPFPQSSLSQLTEHWSPSPVPQIPQNYHLSPRQVLPGELSPQTIQEEEAREYQPWSKGYQQSIQYSPNNTESTPMTDIRRQPSVNPSSTYRTQSKRRKRTSIFGFEDVEPLHSDDPSRPVLAPSTSPFNMHASIAKATRPISDESSYRSTMQMVMEERDAQKEAKKRKRDINNLPPGVSASIRLILSTIWPTFAWKDRIVLIFGFVNAFIVAAATPVFAFLFAQLLSTFYTTKNQTAEATKWALVLLGLAIVDGFSAFFTHYALEHCGQEWVNALRVEALKRVLAQPKAWFDMPANSTASLNDFLDRNAEEMRNLLGRFAGPVFTVAWLLSISITWSFILSWKLTLVALSVAPIMFVATRIFHLVSLHWEQRTDAATAHLGSVFTETFSNIRVVRALTLEKYFTRKHEQSSMATFRVGIRRATYSGLLYGLTDMISVAASALIFYYGSILISNSEANQHKCFNLPLYQPRTLTDLKAQKDSQVHFQSASKTSTSPTQANPPHIRSLKNFNLTILPGTITTLVGPSGSGKSTITSLLLSLYPPDSPTSLTFASHPISTLNTTSLRNHLAYVPQQSLLFPTTIHQNIIYGLPEISPLATLSCATQACIDAGIHEFIVSLPNGYHTLLGDGGMGLSGGQAQRICIARALVRRPKVLVLDEATSALDAVSARGVRDVLVRLRGRGTAVVCVSHDVEMMRVADWVVVVEDGAVVEEGGFEELVRRRGRLGRLIGVGGR</sequence>
<dbReference type="Pfam" id="PF00664">
    <property type="entry name" value="ABC_membrane"/>
    <property type="match status" value="2"/>
</dbReference>
<dbReference type="SUPFAM" id="SSF52540">
    <property type="entry name" value="P-loop containing nucleoside triphosphate hydrolases"/>
    <property type="match status" value="2"/>
</dbReference>
<feature type="region of interest" description="Disordered" evidence="8">
    <location>
        <begin position="747"/>
        <end position="823"/>
    </location>
</feature>
<feature type="transmembrane region" description="Helical" evidence="9">
    <location>
        <begin position="943"/>
        <end position="965"/>
    </location>
</feature>
<gene>
    <name evidence="12" type="ORF">GLAREA_04444</name>
</gene>
<dbReference type="PROSITE" id="PS00211">
    <property type="entry name" value="ABC_TRANSPORTER_1"/>
    <property type="match status" value="1"/>
</dbReference>
<dbReference type="InterPro" id="IPR017871">
    <property type="entry name" value="ABC_transporter-like_CS"/>
</dbReference>
<keyword evidence="12" id="KW-0378">Hydrolase</keyword>
<dbReference type="GeneID" id="19463499"/>
<reference evidence="12 13" key="1">
    <citation type="journal article" date="2013" name="BMC Genomics">
        <title>Genomics-driven discovery of the pneumocandin biosynthetic gene cluster in the fungus Glarea lozoyensis.</title>
        <authorList>
            <person name="Chen L."/>
            <person name="Yue Q."/>
            <person name="Zhang X."/>
            <person name="Xiang M."/>
            <person name="Wang C."/>
            <person name="Li S."/>
            <person name="Che Y."/>
            <person name="Ortiz-Lopez F.J."/>
            <person name="Bills G.F."/>
            <person name="Liu X."/>
            <person name="An Z."/>
        </authorList>
    </citation>
    <scope>NUCLEOTIDE SEQUENCE [LARGE SCALE GENOMIC DNA]</scope>
    <source>
        <strain evidence="13">ATCC 20868 / MF5171</strain>
    </source>
</reference>
<feature type="domain" description="ABC transporter" evidence="10">
    <location>
        <begin position="1184"/>
        <end position="1431"/>
    </location>
</feature>
<organism evidence="12 13">
    <name type="scientific">Glarea lozoyensis (strain ATCC 20868 / MF5171)</name>
    <dbReference type="NCBI Taxonomy" id="1116229"/>
    <lineage>
        <taxon>Eukaryota</taxon>
        <taxon>Fungi</taxon>
        <taxon>Dikarya</taxon>
        <taxon>Ascomycota</taxon>
        <taxon>Pezizomycotina</taxon>
        <taxon>Leotiomycetes</taxon>
        <taxon>Helotiales</taxon>
        <taxon>Helotiaceae</taxon>
        <taxon>Glarea</taxon>
    </lineage>
</organism>
<dbReference type="InterPro" id="IPR003593">
    <property type="entry name" value="AAA+_ATPase"/>
</dbReference>
<dbReference type="GO" id="GO:0005524">
    <property type="term" value="F:ATP binding"/>
    <property type="evidence" value="ECO:0007669"/>
    <property type="project" value="UniProtKB-KW"/>
</dbReference>
<feature type="domain" description="ABC transmembrane type-1" evidence="11">
    <location>
        <begin position="909"/>
        <end position="1156"/>
    </location>
</feature>
<feature type="transmembrane region" description="Helical" evidence="9">
    <location>
        <begin position="1127"/>
        <end position="1148"/>
    </location>
</feature>
<keyword evidence="6 9" id="KW-1133">Transmembrane helix</keyword>
<evidence type="ECO:0000256" key="4">
    <source>
        <dbReference type="ARBA" id="ARBA00022741"/>
    </source>
</evidence>
<feature type="transmembrane region" description="Helical" evidence="9">
    <location>
        <begin position="1016"/>
        <end position="1039"/>
    </location>
</feature>
<dbReference type="Proteomes" id="UP000016922">
    <property type="component" value="Unassembled WGS sequence"/>
</dbReference>
<dbReference type="GO" id="GO:0016887">
    <property type="term" value="F:ATP hydrolysis activity"/>
    <property type="evidence" value="ECO:0007669"/>
    <property type="project" value="InterPro"/>
</dbReference>
<dbReference type="SUPFAM" id="SSF90123">
    <property type="entry name" value="ABC transporter transmembrane region"/>
    <property type="match status" value="2"/>
</dbReference>
<feature type="compositionally biased region" description="Polar residues" evidence="8">
    <location>
        <begin position="759"/>
        <end position="776"/>
    </location>
</feature>
<keyword evidence="4" id="KW-0547">Nucleotide-binding</keyword>
<evidence type="ECO:0000313" key="12">
    <source>
        <dbReference type="EMBL" id="EPE27653.1"/>
    </source>
</evidence>
<keyword evidence="7 9" id="KW-0472">Membrane</keyword>
<dbReference type="KEGG" id="glz:GLAREA_04444"/>
<dbReference type="PANTHER" id="PTHR43394:SF15">
    <property type="entry name" value="ALPHA-FACTOR-TRANSPORTING ATPASE"/>
    <property type="match status" value="1"/>
</dbReference>
<evidence type="ECO:0000256" key="7">
    <source>
        <dbReference type="ARBA" id="ARBA00023136"/>
    </source>
</evidence>
<dbReference type="EMBL" id="KE145369">
    <property type="protein sequence ID" value="EPE27653.1"/>
    <property type="molecule type" value="Genomic_DNA"/>
</dbReference>
<dbReference type="Gene3D" id="3.40.50.300">
    <property type="entry name" value="P-loop containing nucleotide triphosphate hydrolases"/>
    <property type="match status" value="2"/>
</dbReference>
<dbReference type="Gene3D" id="1.20.1560.10">
    <property type="entry name" value="ABC transporter type 1, transmembrane domain"/>
    <property type="match status" value="2"/>
</dbReference>
<dbReference type="InterPro" id="IPR036640">
    <property type="entry name" value="ABC1_TM_sf"/>
</dbReference>
<dbReference type="CDD" id="cd18578">
    <property type="entry name" value="ABC_6TM_Pgp_ABCB1_D2_like"/>
    <property type="match status" value="1"/>
</dbReference>
<feature type="domain" description="ABC transporter" evidence="10">
    <location>
        <begin position="393"/>
        <end position="630"/>
    </location>
</feature>
<comment type="subcellular location">
    <subcellularLocation>
        <location evidence="1">Membrane</location>
        <topology evidence="1">Multi-pass membrane protein</topology>
    </subcellularLocation>
</comment>
<dbReference type="PANTHER" id="PTHR43394">
    <property type="entry name" value="ATP-DEPENDENT PERMEASE MDL1, MITOCHONDRIAL"/>
    <property type="match status" value="1"/>
</dbReference>
<dbReference type="CDD" id="cd18577">
    <property type="entry name" value="ABC_6TM_Pgp_ABCB1_D1_like"/>
    <property type="match status" value="1"/>
</dbReference>
<feature type="transmembrane region" description="Helical" evidence="9">
    <location>
        <begin position="105"/>
        <end position="126"/>
    </location>
</feature>
<evidence type="ECO:0000256" key="5">
    <source>
        <dbReference type="ARBA" id="ARBA00022840"/>
    </source>
</evidence>
<dbReference type="GO" id="GO:0090374">
    <property type="term" value="P:oligopeptide export from mitochondrion"/>
    <property type="evidence" value="ECO:0007669"/>
    <property type="project" value="TreeGrafter"/>
</dbReference>
<feature type="compositionally biased region" description="Polar residues" evidence="8">
    <location>
        <begin position="783"/>
        <end position="793"/>
    </location>
</feature>
<evidence type="ECO:0000256" key="1">
    <source>
        <dbReference type="ARBA" id="ARBA00004141"/>
    </source>
</evidence>
<protein>
    <submittedName>
        <fullName evidence="12">p-loop containing nucleoside triphosphate hydrolase</fullName>
    </submittedName>
</protein>
<name>S3DMA6_GLAL2</name>
<evidence type="ECO:0000256" key="6">
    <source>
        <dbReference type="ARBA" id="ARBA00022989"/>
    </source>
</evidence>
<dbReference type="GO" id="GO:0005743">
    <property type="term" value="C:mitochondrial inner membrane"/>
    <property type="evidence" value="ECO:0007669"/>
    <property type="project" value="TreeGrafter"/>
</dbReference>
<dbReference type="InterPro" id="IPR003439">
    <property type="entry name" value="ABC_transporter-like_ATP-bd"/>
</dbReference>
<dbReference type="OrthoDB" id="6500128at2759"/>
<evidence type="ECO:0000256" key="8">
    <source>
        <dbReference type="SAM" id="MobiDB-lite"/>
    </source>
</evidence>
<dbReference type="SMART" id="SM00382">
    <property type="entry name" value="AAA"/>
    <property type="match status" value="2"/>
</dbReference>
<keyword evidence="3 9" id="KW-0812">Transmembrane</keyword>
<dbReference type="FunFam" id="3.40.50.300:FF:001471">
    <property type="entry name" value="P-loop containing nucleoside triphosphate hydrolase protein"/>
    <property type="match status" value="1"/>
</dbReference>
<dbReference type="Pfam" id="PF00005">
    <property type="entry name" value="ABC_tran"/>
    <property type="match status" value="2"/>
</dbReference>
<keyword evidence="2" id="KW-0813">Transport</keyword>
<evidence type="ECO:0000259" key="10">
    <source>
        <dbReference type="PROSITE" id="PS50893"/>
    </source>
</evidence>
<evidence type="ECO:0000313" key="13">
    <source>
        <dbReference type="Proteomes" id="UP000016922"/>
    </source>
</evidence>
<dbReference type="FunFam" id="3.40.50.300:FF:000604">
    <property type="entry name" value="ABC transporter B family member 28"/>
    <property type="match status" value="1"/>
</dbReference>
<keyword evidence="5" id="KW-0067">ATP-binding</keyword>
<evidence type="ECO:0000256" key="2">
    <source>
        <dbReference type="ARBA" id="ARBA00022448"/>
    </source>
</evidence>
<feature type="transmembrane region" description="Helical" evidence="9">
    <location>
        <begin position="900"/>
        <end position="923"/>
    </location>
</feature>
<dbReference type="InterPro" id="IPR011527">
    <property type="entry name" value="ABC1_TM_dom"/>
</dbReference>
<dbReference type="HOGENOM" id="CLU_000604_17_2_1"/>
<evidence type="ECO:0000256" key="9">
    <source>
        <dbReference type="SAM" id="Phobius"/>
    </source>
</evidence>
<dbReference type="eggNOG" id="KOG0055">
    <property type="taxonomic scope" value="Eukaryota"/>
</dbReference>
<dbReference type="PROSITE" id="PS50929">
    <property type="entry name" value="ABC_TM1F"/>
    <property type="match status" value="2"/>
</dbReference>
<feature type="transmembrane region" description="Helical" evidence="9">
    <location>
        <begin position="296"/>
        <end position="318"/>
    </location>
</feature>
<keyword evidence="13" id="KW-1185">Reference proteome</keyword>
<dbReference type="OMA" id="TFWACLT"/>
<feature type="transmembrane region" description="Helical" evidence="9">
    <location>
        <begin position="190"/>
        <end position="208"/>
    </location>
</feature>
<evidence type="ECO:0000256" key="3">
    <source>
        <dbReference type="ARBA" id="ARBA00022692"/>
    </source>
</evidence>
<dbReference type="GO" id="GO:0015421">
    <property type="term" value="F:ABC-type oligopeptide transporter activity"/>
    <property type="evidence" value="ECO:0007669"/>
    <property type="project" value="TreeGrafter"/>
</dbReference>
<feature type="region of interest" description="Disordered" evidence="8">
    <location>
        <begin position="709"/>
        <end position="735"/>
    </location>
</feature>
<feature type="domain" description="ABC transmembrane type-1" evidence="11">
    <location>
        <begin position="67"/>
        <end position="356"/>
    </location>
</feature>